<evidence type="ECO:0000256" key="1">
    <source>
        <dbReference type="ARBA" id="ARBA00004141"/>
    </source>
</evidence>
<evidence type="ECO:0000313" key="10">
    <source>
        <dbReference type="Proteomes" id="UP000010953"/>
    </source>
</evidence>
<feature type="transmembrane region" description="Helical" evidence="7">
    <location>
        <begin position="12"/>
        <end position="31"/>
    </location>
</feature>
<dbReference type="InParanoid" id="M7XJH3"/>
<sequence>MIFMKKRFYKYFPWLFVLGDILVLTFSVLFSNQLFQTFQDFNGLDFPAFPAFIMIWMVITILKEDYKIGRTNEFEETFKKLLASLAWFLVIISMIWLPFHDNALRLLSFLSLAASLFLFLGIYRVAVHLSLRKYREQGHNFRRAVILGMGDTSDQLAKVFRQRKDFGIKFLGYYDDQVKNGISRGSIKDFFREAKSLDVDQIYISEHLEESKVKQVINFADENYIKVKVIPGGRLQLEKNLSFSKYGDFFVINVNEIPLDNAFNRVFKRGFDIVFSLFVIVFILSWLIPLVGLLIKLESRGPVFFIQERNGENNSVFRCLKFRSMTPNDYADTHQATKNDPRITRIGSFLRMTSLDEMPQFINVLFGEMSIVGPRPHTVPMNREFKTQIEKYNSRHKIKPGITGLAQVKGYRGEIEQPYQIRARVKLDSFYIQNWSFLLDLKICVLTVYELLVNRENAY</sequence>
<keyword evidence="4 7" id="KW-0812">Transmembrane</keyword>
<dbReference type="Pfam" id="PF02397">
    <property type="entry name" value="Bac_transf"/>
    <property type="match status" value="1"/>
</dbReference>
<evidence type="ECO:0000256" key="7">
    <source>
        <dbReference type="SAM" id="Phobius"/>
    </source>
</evidence>
<evidence type="ECO:0000259" key="8">
    <source>
        <dbReference type="Pfam" id="PF02397"/>
    </source>
</evidence>
<feature type="transmembrane region" description="Helical" evidence="7">
    <location>
        <begin position="273"/>
        <end position="295"/>
    </location>
</feature>
<protein>
    <submittedName>
        <fullName evidence="9">Glycosyltransferase</fullName>
    </submittedName>
</protein>
<name>M7XJH3_9BACT</name>
<dbReference type="InterPro" id="IPR017475">
    <property type="entry name" value="EPS_sugar_tfrase"/>
</dbReference>
<dbReference type="Proteomes" id="UP000010953">
    <property type="component" value="Unassembled WGS sequence"/>
</dbReference>
<dbReference type="EMBL" id="AMZY02000005">
    <property type="protein sequence ID" value="EMS34708.1"/>
    <property type="molecule type" value="Genomic_DNA"/>
</dbReference>
<evidence type="ECO:0000256" key="2">
    <source>
        <dbReference type="ARBA" id="ARBA00006464"/>
    </source>
</evidence>
<evidence type="ECO:0000256" key="5">
    <source>
        <dbReference type="ARBA" id="ARBA00022989"/>
    </source>
</evidence>
<keyword evidence="3" id="KW-0808">Transferase</keyword>
<evidence type="ECO:0000256" key="3">
    <source>
        <dbReference type="ARBA" id="ARBA00022679"/>
    </source>
</evidence>
<dbReference type="PANTHER" id="PTHR30576:SF0">
    <property type="entry name" value="UNDECAPRENYL-PHOSPHATE N-ACETYLGALACTOSAMINYL 1-PHOSPHATE TRANSFERASE-RELATED"/>
    <property type="match status" value="1"/>
</dbReference>
<dbReference type="Gene3D" id="3.40.50.720">
    <property type="entry name" value="NAD(P)-binding Rossmann-like Domain"/>
    <property type="match status" value="1"/>
</dbReference>
<feature type="transmembrane region" description="Helical" evidence="7">
    <location>
        <begin position="82"/>
        <end position="100"/>
    </location>
</feature>
<comment type="similarity">
    <text evidence="2">Belongs to the bacterial sugar transferase family.</text>
</comment>
<dbReference type="NCBIfam" id="TIGR03023">
    <property type="entry name" value="WcaJ_sugtrans"/>
    <property type="match status" value="1"/>
</dbReference>
<dbReference type="Pfam" id="PF13727">
    <property type="entry name" value="CoA_binding_3"/>
    <property type="match status" value="1"/>
</dbReference>
<evidence type="ECO:0000313" key="9">
    <source>
        <dbReference type="EMBL" id="EMS34708.1"/>
    </source>
</evidence>
<dbReference type="NCBIfam" id="TIGR03025">
    <property type="entry name" value="EPS_sugtrans"/>
    <property type="match status" value="1"/>
</dbReference>
<dbReference type="InterPro" id="IPR017473">
    <property type="entry name" value="Undecaprenyl-P_gluc_Ptfrase"/>
</dbReference>
<feature type="domain" description="Bacterial sugar transferase" evidence="8">
    <location>
        <begin position="268"/>
        <end position="452"/>
    </location>
</feature>
<feature type="transmembrane region" description="Helical" evidence="7">
    <location>
        <begin position="106"/>
        <end position="126"/>
    </location>
</feature>
<accession>M7XJH3</accession>
<dbReference type="STRING" id="1239962.C943_03395"/>
<dbReference type="InterPro" id="IPR003362">
    <property type="entry name" value="Bact_transf"/>
</dbReference>
<keyword evidence="5 7" id="KW-1133">Transmembrane helix</keyword>
<dbReference type="PANTHER" id="PTHR30576">
    <property type="entry name" value="COLANIC BIOSYNTHESIS UDP-GLUCOSE LIPID CARRIER TRANSFERASE"/>
    <property type="match status" value="1"/>
</dbReference>
<dbReference type="eggNOG" id="COG2148">
    <property type="taxonomic scope" value="Bacteria"/>
</dbReference>
<evidence type="ECO:0000256" key="4">
    <source>
        <dbReference type="ARBA" id="ARBA00022692"/>
    </source>
</evidence>
<gene>
    <name evidence="9" type="ORF">C943_03395</name>
</gene>
<dbReference type="GO" id="GO:0016780">
    <property type="term" value="F:phosphotransferase activity, for other substituted phosphate groups"/>
    <property type="evidence" value="ECO:0007669"/>
    <property type="project" value="TreeGrafter"/>
</dbReference>
<dbReference type="GO" id="GO:0016020">
    <property type="term" value="C:membrane"/>
    <property type="evidence" value="ECO:0007669"/>
    <property type="project" value="UniProtKB-SubCell"/>
</dbReference>
<reference evidence="9" key="1">
    <citation type="submission" date="2013-01" db="EMBL/GenBank/DDBJ databases">
        <title>Genome assembly of Mariniradius saccharolyticus AK6.</title>
        <authorList>
            <person name="Vaidya B."/>
            <person name="Khatri I."/>
            <person name="Tanuku N.R.S."/>
            <person name="Subramanian S."/>
            <person name="Pinnaka A."/>
        </authorList>
    </citation>
    <scope>NUCLEOTIDE SEQUENCE [LARGE SCALE GENOMIC DNA]</scope>
    <source>
        <strain evidence="9">AK6</strain>
    </source>
</reference>
<organism evidence="9 10">
    <name type="scientific">Mariniradius saccharolyticus AK6</name>
    <dbReference type="NCBI Taxonomy" id="1239962"/>
    <lineage>
        <taxon>Bacteria</taxon>
        <taxon>Pseudomonadati</taxon>
        <taxon>Bacteroidota</taxon>
        <taxon>Cytophagia</taxon>
        <taxon>Cytophagales</taxon>
        <taxon>Cyclobacteriaceae</taxon>
        <taxon>Mariniradius</taxon>
    </lineage>
</organism>
<proteinExistence type="inferred from homology"/>
<feature type="transmembrane region" description="Helical" evidence="7">
    <location>
        <begin position="43"/>
        <end position="62"/>
    </location>
</feature>
<evidence type="ECO:0000256" key="6">
    <source>
        <dbReference type="ARBA" id="ARBA00023136"/>
    </source>
</evidence>
<comment type="subcellular location">
    <subcellularLocation>
        <location evidence="1">Membrane</location>
        <topology evidence="1">Multi-pass membrane protein</topology>
    </subcellularLocation>
</comment>
<comment type="caution">
    <text evidence="9">The sequence shown here is derived from an EMBL/GenBank/DDBJ whole genome shotgun (WGS) entry which is preliminary data.</text>
</comment>
<dbReference type="AlphaFoldDB" id="M7XJH3"/>
<keyword evidence="10" id="KW-1185">Reference proteome</keyword>
<keyword evidence="6 7" id="KW-0472">Membrane</keyword>